<organism evidence="4 5">
    <name type="scientific">Zymoseptoria tritici ST99CH_1E4</name>
    <dbReference type="NCBI Taxonomy" id="1276532"/>
    <lineage>
        <taxon>Eukaryota</taxon>
        <taxon>Fungi</taxon>
        <taxon>Dikarya</taxon>
        <taxon>Ascomycota</taxon>
        <taxon>Pezizomycotina</taxon>
        <taxon>Dothideomycetes</taxon>
        <taxon>Dothideomycetidae</taxon>
        <taxon>Mycosphaerellales</taxon>
        <taxon>Mycosphaerellaceae</taxon>
        <taxon>Zymoseptoria</taxon>
    </lineage>
</organism>
<dbReference type="GO" id="GO:0008270">
    <property type="term" value="F:zinc ion binding"/>
    <property type="evidence" value="ECO:0007669"/>
    <property type="project" value="UniProtKB-KW"/>
</dbReference>
<feature type="region of interest" description="Disordered" evidence="2">
    <location>
        <begin position="1"/>
        <end position="28"/>
    </location>
</feature>
<dbReference type="PROSITE" id="PS50157">
    <property type="entry name" value="ZINC_FINGER_C2H2_2"/>
    <property type="match status" value="1"/>
</dbReference>
<feature type="compositionally biased region" description="Basic residues" evidence="2">
    <location>
        <begin position="249"/>
        <end position="259"/>
    </location>
</feature>
<name>A0A2H1FZ89_ZYMTR</name>
<evidence type="ECO:0000313" key="4">
    <source>
        <dbReference type="EMBL" id="SMR46628.1"/>
    </source>
</evidence>
<dbReference type="EMBL" id="LT854254">
    <property type="protein sequence ID" value="SMR46628.1"/>
    <property type="molecule type" value="Genomic_DNA"/>
</dbReference>
<evidence type="ECO:0000313" key="5">
    <source>
        <dbReference type="Proteomes" id="UP000245764"/>
    </source>
</evidence>
<feature type="compositionally biased region" description="Polar residues" evidence="2">
    <location>
        <begin position="17"/>
        <end position="26"/>
    </location>
</feature>
<dbReference type="Gene3D" id="3.30.160.60">
    <property type="entry name" value="Classic Zinc Finger"/>
    <property type="match status" value="1"/>
</dbReference>
<keyword evidence="1" id="KW-0862">Zinc</keyword>
<gene>
    <name evidence="4" type="ORF">ZT1E4_G3246</name>
</gene>
<keyword evidence="1" id="KW-0479">Metal-binding</keyword>
<dbReference type="Proteomes" id="UP000245764">
    <property type="component" value="Chromosome 2"/>
</dbReference>
<evidence type="ECO:0000259" key="3">
    <source>
        <dbReference type="PROSITE" id="PS50157"/>
    </source>
</evidence>
<feature type="compositionally biased region" description="Low complexity" evidence="2">
    <location>
        <begin position="1"/>
        <end position="16"/>
    </location>
</feature>
<keyword evidence="1" id="KW-0863">Zinc-finger</keyword>
<feature type="compositionally biased region" description="Basic and acidic residues" evidence="2">
    <location>
        <begin position="423"/>
        <end position="438"/>
    </location>
</feature>
<feature type="region of interest" description="Disordered" evidence="2">
    <location>
        <begin position="232"/>
        <end position="270"/>
    </location>
</feature>
<evidence type="ECO:0000256" key="1">
    <source>
        <dbReference type="PROSITE-ProRule" id="PRU00042"/>
    </source>
</evidence>
<proteinExistence type="predicted"/>
<reference evidence="5" key="1">
    <citation type="submission" date="2017-05" db="EMBL/GenBank/DDBJ databases">
        <authorList>
            <person name="Song R."/>
            <person name="Chenine A.L."/>
            <person name="Ruprecht R.M."/>
        </authorList>
    </citation>
    <scope>NUCLEOTIDE SEQUENCE [LARGE SCALE GENOMIC DNA]</scope>
</reference>
<feature type="domain" description="C2H2-type" evidence="3">
    <location>
        <begin position="311"/>
        <end position="346"/>
    </location>
</feature>
<protein>
    <recommendedName>
        <fullName evidence="3">C2H2-type domain-containing protein</fullName>
    </recommendedName>
</protein>
<evidence type="ECO:0000256" key="2">
    <source>
        <dbReference type="SAM" id="MobiDB-lite"/>
    </source>
</evidence>
<accession>A0A2H1FZ89</accession>
<feature type="region of interest" description="Disordered" evidence="2">
    <location>
        <begin position="421"/>
        <end position="446"/>
    </location>
</feature>
<sequence>MPDASGSGSSSICSYSQPATPVQSMRQSHESYVHHWSDHPDGQGMITSSIPEGCAMDALAPQMFNGSFSHPLSGVESGPRTSSAIVSDAYAMPILQSPMNDAWSTQQAPMALNMSINMGFGRDTVSSSMYANPPSAMHTGLEPSPFQNFASPPTSIYASQQIVVPSQINPQDDYQMDDYPGYPGGPEDTTDVYQGSFNSSQASFNNGWVDVRHPSPDASYFCQEDDSDFISVKHETSTPPTRMLSSTIRSRRTSRKPTRNNKSATASRAWHTHETHGFRFEYKGVEWTSNGYDAHGKLHVAPAAQNTAPINVCDFVDPVSSKACSRKFQRAEHLKRHAKMHTDVREFWCPVPNCKTAKKGGIGRSDNASDHFKTHLRAAKSGKRNLHCTFEYLETRILESYDDQKKAEKVLAKLRAWYPGHVQQEREEQEREKREGRVTTKKGRRC</sequence>
<dbReference type="InterPro" id="IPR013087">
    <property type="entry name" value="Znf_C2H2_type"/>
</dbReference>
<dbReference type="AlphaFoldDB" id="A0A2H1FZ89"/>